<keyword evidence="7" id="KW-1185">Reference proteome</keyword>
<evidence type="ECO:0000256" key="2">
    <source>
        <dbReference type="ARBA" id="ARBA00022679"/>
    </source>
</evidence>
<dbReference type="GO" id="GO:0008171">
    <property type="term" value="F:O-methyltransferase activity"/>
    <property type="evidence" value="ECO:0007669"/>
    <property type="project" value="InterPro"/>
</dbReference>
<dbReference type="Proteomes" id="UP000245410">
    <property type="component" value="Unassembled WGS sequence"/>
</dbReference>
<dbReference type="InterPro" id="IPR029063">
    <property type="entry name" value="SAM-dependent_MTases_sf"/>
</dbReference>
<dbReference type="PANTHER" id="PTHR43712">
    <property type="entry name" value="PUTATIVE (AFU_ORTHOLOGUE AFUA_4G14580)-RELATED"/>
    <property type="match status" value="1"/>
</dbReference>
<comment type="caution">
    <text evidence="6">The sequence shown here is derived from an EMBL/GenBank/DDBJ whole genome shotgun (WGS) entry which is preliminary data.</text>
</comment>
<organism evidence="6 7">
    <name type="scientific">Micromonospora acroterricola</name>
    <dbReference type="NCBI Taxonomy" id="2202421"/>
    <lineage>
        <taxon>Bacteria</taxon>
        <taxon>Bacillati</taxon>
        <taxon>Actinomycetota</taxon>
        <taxon>Actinomycetes</taxon>
        <taxon>Micromonosporales</taxon>
        <taxon>Micromonosporaceae</taxon>
        <taxon>Micromonospora</taxon>
    </lineage>
</organism>
<dbReference type="PANTHER" id="PTHR43712:SF2">
    <property type="entry name" value="O-METHYLTRANSFERASE CICE"/>
    <property type="match status" value="1"/>
</dbReference>
<sequence length="338" mass="36277">MTETPPFQQLLTMTDLLVPAAVRAAATLGIADHIAAGATTAAEIAHRAGSAPDVTGTLLRYLVEIKILETGPGGEYALTPLGDPLRSDHPQSVRQVLRNDGMIGSITLSLLRLDHTVRTGRPGYAAEFGRDYWDAVNTDPAFAAEWREQGEAADQLDKQVLRWDAGKIISEYDWSGVDSFIDVGGHLGSLTMALVRAHPHLHGTLLDLQNVSAEAGRRFARSDVAERVTAVQGSFFDPLPTGKDVYLLSAILADWSDDEAVLILKRCREAAGATGKVLVADIAMPVSGPGSELQLRSMMPAPTRTAEDIERLGAEAGLRVSWRGPATAVRTLIEFTAH</sequence>
<dbReference type="SUPFAM" id="SSF53335">
    <property type="entry name" value="S-adenosyl-L-methionine-dependent methyltransferases"/>
    <property type="match status" value="1"/>
</dbReference>
<dbReference type="Gene3D" id="1.10.10.10">
    <property type="entry name" value="Winged helix-like DNA-binding domain superfamily/Winged helix DNA-binding domain"/>
    <property type="match status" value="1"/>
</dbReference>
<dbReference type="RefSeq" id="WP_109816436.1">
    <property type="nucleotide sequence ID" value="NZ_QGKR01000138.1"/>
</dbReference>
<dbReference type="InterPro" id="IPR036390">
    <property type="entry name" value="WH_DNA-bd_sf"/>
</dbReference>
<dbReference type="GO" id="GO:0046983">
    <property type="term" value="F:protein dimerization activity"/>
    <property type="evidence" value="ECO:0007669"/>
    <property type="project" value="InterPro"/>
</dbReference>
<dbReference type="InterPro" id="IPR016461">
    <property type="entry name" value="COMT-like"/>
</dbReference>
<dbReference type="AlphaFoldDB" id="A0A317DB51"/>
<dbReference type="PROSITE" id="PS51683">
    <property type="entry name" value="SAM_OMT_II"/>
    <property type="match status" value="1"/>
</dbReference>
<protein>
    <submittedName>
        <fullName evidence="6">Methyltransferase</fullName>
    </submittedName>
</protein>
<dbReference type="Gene3D" id="3.40.50.150">
    <property type="entry name" value="Vaccinia Virus protein VP39"/>
    <property type="match status" value="1"/>
</dbReference>
<dbReference type="PIRSF" id="PIRSF005739">
    <property type="entry name" value="O-mtase"/>
    <property type="match status" value="1"/>
</dbReference>
<evidence type="ECO:0000313" key="6">
    <source>
        <dbReference type="EMBL" id="PWR11320.1"/>
    </source>
</evidence>
<evidence type="ECO:0000259" key="5">
    <source>
        <dbReference type="Pfam" id="PF08100"/>
    </source>
</evidence>
<keyword evidence="2 6" id="KW-0808">Transferase</keyword>
<dbReference type="Gene3D" id="1.10.287.1350">
    <property type="match status" value="1"/>
</dbReference>
<dbReference type="Pfam" id="PF08100">
    <property type="entry name" value="Dimerisation"/>
    <property type="match status" value="1"/>
</dbReference>
<evidence type="ECO:0000256" key="3">
    <source>
        <dbReference type="ARBA" id="ARBA00022691"/>
    </source>
</evidence>
<reference evidence="6 7" key="1">
    <citation type="submission" date="2018-05" db="EMBL/GenBank/DDBJ databases">
        <title>Micromonospora atacamensis sp. nov., a novel actinobacteria isolated from high altitude Atacama Desert soil.</title>
        <authorList>
            <person name="Carro L."/>
            <person name="Golinska P."/>
            <person name="Klenk H.-P."/>
            <person name="Goodfellow M."/>
        </authorList>
    </citation>
    <scope>NUCLEOTIDE SEQUENCE [LARGE SCALE GENOMIC DNA]</scope>
    <source>
        <strain evidence="6 7">5R2A7</strain>
    </source>
</reference>
<feature type="domain" description="O-methyltransferase C-terminal" evidence="4">
    <location>
        <begin position="113"/>
        <end position="317"/>
    </location>
</feature>
<evidence type="ECO:0000259" key="4">
    <source>
        <dbReference type="Pfam" id="PF00891"/>
    </source>
</evidence>
<feature type="domain" description="O-methyltransferase dimerisation" evidence="5">
    <location>
        <begin position="15"/>
        <end position="83"/>
    </location>
</feature>
<name>A0A317DB51_9ACTN</name>
<evidence type="ECO:0000256" key="1">
    <source>
        <dbReference type="ARBA" id="ARBA00022603"/>
    </source>
</evidence>
<dbReference type="InterPro" id="IPR001077">
    <property type="entry name" value="COMT_C"/>
</dbReference>
<gene>
    <name evidence="6" type="ORF">DKT68_06100</name>
</gene>
<keyword evidence="1 6" id="KW-0489">Methyltransferase</keyword>
<dbReference type="InterPro" id="IPR036388">
    <property type="entry name" value="WH-like_DNA-bd_sf"/>
</dbReference>
<proteinExistence type="predicted"/>
<dbReference type="EMBL" id="QGKR01000138">
    <property type="protein sequence ID" value="PWR11320.1"/>
    <property type="molecule type" value="Genomic_DNA"/>
</dbReference>
<keyword evidence="3" id="KW-0949">S-adenosyl-L-methionine</keyword>
<dbReference type="Pfam" id="PF00891">
    <property type="entry name" value="Methyltransf_2"/>
    <property type="match status" value="1"/>
</dbReference>
<dbReference type="GO" id="GO:0032259">
    <property type="term" value="P:methylation"/>
    <property type="evidence" value="ECO:0007669"/>
    <property type="project" value="UniProtKB-KW"/>
</dbReference>
<accession>A0A317DB51</accession>
<dbReference type="InterPro" id="IPR012967">
    <property type="entry name" value="COMT_dimerisation"/>
</dbReference>
<dbReference type="OrthoDB" id="3804952at2"/>
<dbReference type="SUPFAM" id="SSF46785">
    <property type="entry name" value="Winged helix' DNA-binding domain"/>
    <property type="match status" value="1"/>
</dbReference>
<evidence type="ECO:0000313" key="7">
    <source>
        <dbReference type="Proteomes" id="UP000245410"/>
    </source>
</evidence>